<evidence type="ECO:0000313" key="5">
    <source>
        <dbReference type="Proteomes" id="UP000182584"/>
    </source>
</evidence>
<accession>A0A1H9VRK6</accession>
<proteinExistence type="predicted"/>
<feature type="coiled-coil region" evidence="1">
    <location>
        <begin position="269"/>
        <end position="299"/>
    </location>
</feature>
<evidence type="ECO:0000256" key="1">
    <source>
        <dbReference type="SAM" id="Coils"/>
    </source>
</evidence>
<dbReference type="EMBL" id="FOGJ01000024">
    <property type="protein sequence ID" value="SES24179.1"/>
    <property type="molecule type" value="Genomic_DNA"/>
</dbReference>
<dbReference type="eggNOG" id="ENOG5030KQ0">
    <property type="taxonomic scope" value="Bacteria"/>
</dbReference>
<feature type="region of interest" description="Disordered" evidence="2">
    <location>
        <begin position="1"/>
        <end position="59"/>
    </location>
</feature>
<gene>
    <name evidence="4" type="ORF">SAMN04487884_12480</name>
</gene>
<keyword evidence="3" id="KW-1133">Transmembrane helix</keyword>
<evidence type="ECO:0000313" key="4">
    <source>
        <dbReference type="EMBL" id="SES24179.1"/>
    </source>
</evidence>
<feature type="transmembrane region" description="Helical" evidence="3">
    <location>
        <begin position="66"/>
        <end position="86"/>
    </location>
</feature>
<dbReference type="Proteomes" id="UP000182584">
    <property type="component" value="Unassembled WGS sequence"/>
</dbReference>
<name>A0A1H9VRK6_BUTFI</name>
<organism evidence="4 5">
    <name type="scientific">Butyrivibrio fibrisolvens</name>
    <dbReference type="NCBI Taxonomy" id="831"/>
    <lineage>
        <taxon>Bacteria</taxon>
        <taxon>Bacillati</taxon>
        <taxon>Bacillota</taxon>
        <taxon>Clostridia</taxon>
        <taxon>Lachnospirales</taxon>
        <taxon>Lachnospiraceae</taxon>
        <taxon>Butyrivibrio</taxon>
    </lineage>
</organism>
<keyword evidence="3" id="KW-0812">Transmembrane</keyword>
<dbReference type="OrthoDB" id="2002705at2"/>
<protein>
    <submittedName>
        <fullName evidence="4">Uncharacterized protein</fullName>
    </submittedName>
</protein>
<dbReference type="RefSeq" id="WP_074757886.1">
    <property type="nucleotide sequence ID" value="NZ_FOGJ01000024.1"/>
</dbReference>
<keyword evidence="1" id="KW-0175">Coiled coil</keyword>
<evidence type="ECO:0000256" key="3">
    <source>
        <dbReference type="SAM" id="Phobius"/>
    </source>
</evidence>
<sequence>MKFDPMTGQPIPEENAQPKFDPATGQPIQQQNGPAFDPMTGQPINQTPYQGQNFGSTPDQPKKKTGLYLGVGAAVLIVAALIFLVVKVAGMFGSPATKIEKALVNTFSQAQMFDTSVLQDSADDLQVEMELSGKVEGTKVDANVSYAKKGKEMSVTGDAGASIVSVNFNFYMNQSKVCFDMKGLDSPVFYDYTAKKDGDLEDLLGGEVTFDQIDTILKTISDSDSLVKDIANANSKALATLEFEKADAEKFEVNGKDVKCSGYTTILDKDSLEGVLNEYKAALENHEELLDLIEELTDQDLEDMYDSLLDEIDGSDEAEITFYLYKNQVAAIIIDAKGEDKVEVLFEGGSYPTQNMKVKSGKETVYEVKGEEEDGVITQEVYSNGVKTSKMEYDKESGEIKMTYTDEYSGSEFTLKGTYEKVKGGFKLEFDDIEYDSYYSSSIEDFNLSITATKGAKVEKIDTKDAVDLGNADEDELEDLAEEFAGLFGGF</sequence>
<reference evidence="4 5" key="1">
    <citation type="submission" date="2016-10" db="EMBL/GenBank/DDBJ databases">
        <authorList>
            <person name="de Groot N.N."/>
        </authorList>
    </citation>
    <scope>NUCLEOTIDE SEQUENCE [LARGE SCALE GENOMIC DNA]</scope>
    <source>
        <strain evidence="4 5">AR40</strain>
    </source>
</reference>
<keyword evidence="3" id="KW-0472">Membrane</keyword>
<evidence type="ECO:0000256" key="2">
    <source>
        <dbReference type="SAM" id="MobiDB-lite"/>
    </source>
</evidence>
<dbReference type="AlphaFoldDB" id="A0A1H9VRK6"/>
<feature type="compositionally biased region" description="Polar residues" evidence="2">
    <location>
        <begin position="42"/>
        <end position="59"/>
    </location>
</feature>